<feature type="domain" description="ShKT" evidence="2">
    <location>
        <begin position="93"/>
        <end position="129"/>
    </location>
</feature>
<dbReference type="InterPro" id="IPR003582">
    <property type="entry name" value="ShKT_dom"/>
</dbReference>
<dbReference type="AlphaFoldDB" id="A0AAE1B4G8"/>
<accession>A0AAE1B4G8</accession>
<evidence type="ECO:0000259" key="2">
    <source>
        <dbReference type="PROSITE" id="PS51670"/>
    </source>
</evidence>
<dbReference type="PANTHER" id="PTHR33361:SF2">
    <property type="entry name" value="DUF885 DOMAIN-CONTAINING PROTEIN"/>
    <property type="match status" value="1"/>
</dbReference>
<dbReference type="SMART" id="SM00254">
    <property type="entry name" value="ShKT"/>
    <property type="match status" value="1"/>
</dbReference>
<comment type="caution">
    <text evidence="1">Lacks conserved residue(s) required for the propagation of feature annotation.</text>
</comment>
<sequence>MTWSNRYMCPYYIQYRRSVRLLPRVTISSTTCGQRSISPELKDLMNRNKSPGFSNSRLSTLGKSPVVLCASTYHIVTEGSSDTLAFSEKDLECTDRYGDPKMCKFWQEQGECDVTDWMLENCQRACGLCAIDESEDDRFLGIMEDIYKYRYREFPEHGSFVGFHDYDDKLESFTMAAFQRRKAKSEQFIDKLRQLDTGQMSKKNRRELRILTSYLQTFVEGYRWRKYGPLNSLNFLQGLSRGPQWPYWHRLETEVDFERYLKRLAAVPNQINEQITLMKRAIKLNRSSHRVSVDRVPDMLRSWNVKEQFLHPFQAKLHRKQFSKIRRGKLWDKAMVLMPHISAAVSRLKRFMDEDYLKETRPKPGVHSLPQGLEYYEACLKWYLGYPAKAGEVFELGVQEVRRIEKEIKKVMKSVGYNGTLRKFFKHIETIPKFYNHTKVEFYFASSLFYY</sequence>
<keyword evidence="4" id="KW-1185">Reference proteome</keyword>
<evidence type="ECO:0000313" key="4">
    <source>
        <dbReference type="Proteomes" id="UP001283361"/>
    </source>
</evidence>
<dbReference type="PANTHER" id="PTHR33361">
    <property type="entry name" value="GLR0591 PROTEIN"/>
    <property type="match status" value="1"/>
</dbReference>
<name>A0AAE1B4G8_9GAST</name>
<comment type="caution">
    <text evidence="3">The sequence shown here is derived from an EMBL/GenBank/DDBJ whole genome shotgun (WGS) entry which is preliminary data.</text>
</comment>
<dbReference type="Pfam" id="PF01549">
    <property type="entry name" value="ShK"/>
    <property type="match status" value="1"/>
</dbReference>
<dbReference type="EMBL" id="JAWDGP010000676">
    <property type="protein sequence ID" value="KAK3798447.1"/>
    <property type="molecule type" value="Genomic_DNA"/>
</dbReference>
<gene>
    <name evidence="3" type="ORF">RRG08_020260</name>
</gene>
<evidence type="ECO:0000313" key="3">
    <source>
        <dbReference type="EMBL" id="KAK3798447.1"/>
    </source>
</evidence>
<evidence type="ECO:0000256" key="1">
    <source>
        <dbReference type="PROSITE-ProRule" id="PRU01005"/>
    </source>
</evidence>
<dbReference type="PROSITE" id="PS51670">
    <property type="entry name" value="SHKT"/>
    <property type="match status" value="1"/>
</dbReference>
<organism evidence="3 4">
    <name type="scientific">Elysia crispata</name>
    <name type="common">lettuce slug</name>
    <dbReference type="NCBI Taxonomy" id="231223"/>
    <lineage>
        <taxon>Eukaryota</taxon>
        <taxon>Metazoa</taxon>
        <taxon>Spiralia</taxon>
        <taxon>Lophotrochozoa</taxon>
        <taxon>Mollusca</taxon>
        <taxon>Gastropoda</taxon>
        <taxon>Heterobranchia</taxon>
        <taxon>Euthyneura</taxon>
        <taxon>Panpulmonata</taxon>
        <taxon>Sacoglossa</taxon>
        <taxon>Placobranchoidea</taxon>
        <taxon>Plakobranchidae</taxon>
        <taxon>Elysia</taxon>
    </lineage>
</organism>
<proteinExistence type="predicted"/>
<dbReference type="Proteomes" id="UP001283361">
    <property type="component" value="Unassembled WGS sequence"/>
</dbReference>
<dbReference type="Pfam" id="PF05960">
    <property type="entry name" value="DUF885"/>
    <property type="match status" value="1"/>
</dbReference>
<reference evidence="3" key="1">
    <citation type="journal article" date="2023" name="G3 (Bethesda)">
        <title>A reference genome for the long-term kleptoplast-retaining sea slug Elysia crispata morphotype clarki.</title>
        <authorList>
            <person name="Eastman K.E."/>
            <person name="Pendleton A.L."/>
            <person name="Shaikh M.A."/>
            <person name="Suttiyut T."/>
            <person name="Ogas R."/>
            <person name="Tomko P."/>
            <person name="Gavelis G."/>
            <person name="Widhalm J.R."/>
            <person name="Wisecaver J.H."/>
        </authorList>
    </citation>
    <scope>NUCLEOTIDE SEQUENCE</scope>
    <source>
        <strain evidence="3">ECLA1</strain>
    </source>
</reference>
<protein>
    <recommendedName>
        <fullName evidence="2">ShKT domain-containing protein</fullName>
    </recommendedName>
</protein>
<dbReference type="InterPro" id="IPR010281">
    <property type="entry name" value="DUF885"/>
</dbReference>